<keyword evidence="2" id="KW-0789">Thiol protease inhibitor</keyword>
<dbReference type="InterPro" id="IPR018990">
    <property type="entry name" value="Prot_inh_I42_chagasin"/>
</dbReference>
<feature type="region of interest" description="Disordered" evidence="3">
    <location>
        <begin position="143"/>
        <end position="169"/>
    </location>
</feature>
<proteinExistence type="predicted"/>
<dbReference type="EMBL" id="JAFFZN010000004">
    <property type="protein sequence ID" value="MBO8185253.1"/>
    <property type="molecule type" value="Genomic_DNA"/>
</dbReference>
<accession>A0ABS3WQ49</accession>
<dbReference type="Pfam" id="PF09394">
    <property type="entry name" value="Inhibitor_I42"/>
    <property type="match status" value="1"/>
</dbReference>
<evidence type="ECO:0000313" key="5">
    <source>
        <dbReference type="EMBL" id="MBO8185253.1"/>
    </source>
</evidence>
<dbReference type="SUPFAM" id="SSF141066">
    <property type="entry name" value="ICP-like"/>
    <property type="match status" value="1"/>
</dbReference>
<organism evidence="5 6">
    <name type="scientific">Streptomyces spirodelae</name>
    <dbReference type="NCBI Taxonomy" id="2812904"/>
    <lineage>
        <taxon>Bacteria</taxon>
        <taxon>Bacillati</taxon>
        <taxon>Actinomycetota</taxon>
        <taxon>Actinomycetes</taxon>
        <taxon>Kitasatosporales</taxon>
        <taxon>Streptomycetaceae</taxon>
        <taxon>Streptomyces</taxon>
    </lineage>
</organism>
<dbReference type="Gene3D" id="2.60.40.2020">
    <property type="match status" value="1"/>
</dbReference>
<dbReference type="Proteomes" id="UP001518976">
    <property type="component" value="Unassembled WGS sequence"/>
</dbReference>
<comment type="caution">
    <text evidence="5">The sequence shown here is derived from an EMBL/GenBank/DDBJ whole genome shotgun (WGS) entry which is preliminary data.</text>
</comment>
<dbReference type="InterPro" id="IPR036331">
    <property type="entry name" value="Chagasin-like_sf"/>
</dbReference>
<protein>
    <submittedName>
        <fullName evidence="5">Protease inhibitor I42 family protein</fullName>
    </submittedName>
</protein>
<evidence type="ECO:0000256" key="1">
    <source>
        <dbReference type="ARBA" id="ARBA00022690"/>
    </source>
</evidence>
<feature type="domain" description="Proteinase inhibitor I42 chagasin" evidence="4">
    <location>
        <begin position="62"/>
        <end position="135"/>
    </location>
</feature>
<gene>
    <name evidence="5" type="ORF">JW592_07175</name>
</gene>
<name>A0ABS3WQ49_9ACTN</name>
<dbReference type="GO" id="GO:0030414">
    <property type="term" value="F:peptidase inhibitor activity"/>
    <property type="evidence" value="ECO:0007669"/>
    <property type="project" value="UniProtKB-KW"/>
</dbReference>
<evidence type="ECO:0000259" key="4">
    <source>
        <dbReference type="Pfam" id="PF09394"/>
    </source>
</evidence>
<evidence type="ECO:0000256" key="3">
    <source>
        <dbReference type="SAM" id="MobiDB-lite"/>
    </source>
</evidence>
<reference evidence="5 6" key="1">
    <citation type="submission" date="2021-02" db="EMBL/GenBank/DDBJ databases">
        <title>Streptomyces spirodelae sp. nov., isolated from duckweed.</title>
        <authorList>
            <person name="Saimee Y."/>
            <person name="Duangmal K."/>
        </authorList>
    </citation>
    <scope>NUCLEOTIDE SEQUENCE [LARGE SCALE GENOMIC DNA]</scope>
    <source>
        <strain evidence="5 6">DW4-2</strain>
    </source>
</reference>
<evidence type="ECO:0000256" key="2">
    <source>
        <dbReference type="ARBA" id="ARBA00022704"/>
    </source>
</evidence>
<feature type="region of interest" description="Disordered" evidence="3">
    <location>
        <begin position="1"/>
        <end position="24"/>
    </location>
</feature>
<evidence type="ECO:0000313" key="6">
    <source>
        <dbReference type="Proteomes" id="UP001518976"/>
    </source>
</evidence>
<keyword evidence="6" id="KW-1185">Reference proteome</keyword>
<feature type="compositionally biased region" description="Polar residues" evidence="3">
    <location>
        <begin position="1"/>
        <end position="10"/>
    </location>
</feature>
<keyword evidence="1 5" id="KW-0646">Protease inhibitor</keyword>
<sequence>MRTVSTSRTSPAVAGAGARAGTGAGTGGVAVAVSAALVLVAGCGSGADKPTRHPTRDTSITAEVGERFTLTVNENASTREHWFLADPKPDSAVIRSRGRHIESDSGDEPVPGSSSDLTFTFEATGKGRTRIVLTHCLATTTCPPDGRTQGPTAQPLPAPERVTYTVTVS</sequence>